<dbReference type="Proteomes" id="UP000037931">
    <property type="component" value="Unassembled WGS sequence"/>
</dbReference>
<sequence>MTVITVTAPVSESDQALHVFSLNDCLAARPGLESATADLVQAMLEDFFPTRGKALRNAAFIYVTPGATPMPRRPIGSSR</sequence>
<reference evidence="1 2" key="1">
    <citation type="journal article" date="2015" name="PLoS ONE">
        <title>Rice-Infecting Pseudomonas Genomes Are Highly Accessorized and Harbor Multiple Putative Virulence Mechanisms to Cause Sheath Brown Rot.</title>
        <authorList>
            <person name="Quibod I.L."/>
            <person name="Grande G."/>
            <person name="Oreiro E.G."/>
            <person name="Borja F.N."/>
            <person name="Dossa G.S."/>
            <person name="Mauleon R."/>
            <person name="Cruz C.V."/>
            <person name="Oliva R."/>
        </authorList>
    </citation>
    <scope>NUCLEOTIDE SEQUENCE [LARGE SCALE GENOMIC DNA]</scope>
    <source>
        <strain evidence="1 2">IRRI 6609</strain>
    </source>
</reference>
<proteinExistence type="predicted"/>
<dbReference type="AlphaFoldDB" id="A0A0N0VJ90"/>
<gene>
    <name evidence="1" type="ORF">PF66_03722</name>
</gene>
<evidence type="ECO:0000313" key="2">
    <source>
        <dbReference type="Proteomes" id="UP000037931"/>
    </source>
</evidence>
<accession>A0A0N0VJ90</accession>
<keyword evidence="2" id="KW-1185">Reference proteome</keyword>
<dbReference type="STRING" id="50340.PF66_03722"/>
<dbReference type="RefSeq" id="WP_241494397.1">
    <property type="nucleotide sequence ID" value="NZ_JSYZ01000014.1"/>
</dbReference>
<comment type="caution">
    <text evidence="1">The sequence shown here is derived from an EMBL/GenBank/DDBJ whole genome shotgun (WGS) entry which is preliminary data.</text>
</comment>
<organism evidence="1 2">
    <name type="scientific">Pseudomonas asplenii</name>
    <dbReference type="NCBI Taxonomy" id="53407"/>
    <lineage>
        <taxon>Bacteria</taxon>
        <taxon>Pseudomonadati</taxon>
        <taxon>Pseudomonadota</taxon>
        <taxon>Gammaproteobacteria</taxon>
        <taxon>Pseudomonadales</taxon>
        <taxon>Pseudomonadaceae</taxon>
        <taxon>Pseudomonas</taxon>
    </lineage>
</organism>
<dbReference type="PATRIC" id="fig|50340.43.peg.1021"/>
<dbReference type="EMBL" id="JSYZ01000014">
    <property type="protein sequence ID" value="KPA89868.1"/>
    <property type="molecule type" value="Genomic_DNA"/>
</dbReference>
<protein>
    <submittedName>
        <fullName evidence="1">Uncharacterized protein</fullName>
    </submittedName>
</protein>
<evidence type="ECO:0000313" key="1">
    <source>
        <dbReference type="EMBL" id="KPA89868.1"/>
    </source>
</evidence>
<name>A0A0N0VJ90_9PSED</name>